<dbReference type="Proteomes" id="UP000188929">
    <property type="component" value="Unassembled WGS sequence"/>
</dbReference>
<organism evidence="1 2">
    <name type="scientific">Pseudofrankia asymbiotica</name>
    <dbReference type="NCBI Taxonomy" id="1834516"/>
    <lineage>
        <taxon>Bacteria</taxon>
        <taxon>Bacillati</taxon>
        <taxon>Actinomycetota</taxon>
        <taxon>Actinomycetes</taxon>
        <taxon>Frankiales</taxon>
        <taxon>Frankiaceae</taxon>
        <taxon>Pseudofrankia</taxon>
    </lineage>
</organism>
<comment type="caution">
    <text evidence="1">The sequence shown here is derived from an EMBL/GenBank/DDBJ whole genome shotgun (WGS) entry which is preliminary data.</text>
</comment>
<dbReference type="Gene3D" id="3.40.50.1010">
    <property type="entry name" value="5'-nuclease"/>
    <property type="match status" value="1"/>
</dbReference>
<protein>
    <recommendedName>
        <fullName evidence="3">NYN domain-containing protein</fullName>
    </recommendedName>
</protein>
<reference evidence="2" key="1">
    <citation type="submission" date="2016-10" db="EMBL/GenBank/DDBJ databases">
        <title>Frankia sp. NRRL B-16386 Genome sequencing.</title>
        <authorList>
            <person name="Ghodhbane-Gtari F."/>
            <person name="Swanson E."/>
            <person name="Gueddou A."/>
            <person name="Hezbri K."/>
            <person name="Ktari K."/>
            <person name="Nouioui I."/>
            <person name="Morris K."/>
            <person name="Simpson S."/>
            <person name="Abebe-Akele F."/>
            <person name="Thomas K."/>
            <person name="Gtari M."/>
            <person name="Tisa L.S."/>
        </authorList>
    </citation>
    <scope>NUCLEOTIDE SEQUENCE [LARGE SCALE GENOMIC DNA]</scope>
    <source>
        <strain evidence="2">NRRL B-16386</strain>
    </source>
</reference>
<sequence length="458" mass="49856">MAMRERPQPPAVGSGRFPVAVVVDGWNVRSQISRAFGQARHVTYPGLVGGLRVYGLQVVSADLALGIDPADGPPSVKPGSRLEKALADNSEFARRWERTPGATVLPGRLRMSDSGTDLEEKLVDVLCAVQICRLATQIRRGDANAGGIVVLSRDMDLIPAYQFAHELGVPIWAAARETVHRRRDDHGWLLLDDVALATIAGFRDRSVLDRRAQVASWLPRPDLALKDVTARRMVISNADPANRQLGLFSQVGGLPAAAPTTAVPHPARPGKLVDLFPVGAFVKDQGAFPVLSMDRHPRRAPEIAVGTVECWLDQTRRQVRSCGATYLLHVPAGSAPPGDRVLILATTDGRMRYIGPAEDGPERTSQHQSRVLIARITDARRRLSAHDYRRVRAAIGRQMVYATGLLEQSGQPALVAHEEPGLLSGDRLPTVIVENRDDSPDVRPLVMQLGSRLPRAIL</sequence>
<evidence type="ECO:0000313" key="1">
    <source>
        <dbReference type="EMBL" id="ONH31949.1"/>
    </source>
</evidence>
<proteinExistence type="predicted"/>
<name>A0A1V2IGC1_9ACTN</name>
<evidence type="ECO:0000313" key="2">
    <source>
        <dbReference type="Proteomes" id="UP000188929"/>
    </source>
</evidence>
<dbReference type="AlphaFoldDB" id="A0A1V2IGC1"/>
<evidence type="ECO:0008006" key="3">
    <source>
        <dbReference type="Google" id="ProtNLM"/>
    </source>
</evidence>
<keyword evidence="2" id="KW-1185">Reference proteome</keyword>
<dbReference type="EMBL" id="MOMC01000014">
    <property type="protein sequence ID" value="ONH31949.1"/>
    <property type="molecule type" value="Genomic_DNA"/>
</dbReference>
<gene>
    <name evidence="1" type="ORF">BL253_07415</name>
</gene>
<accession>A0A1V2IGC1</accession>